<dbReference type="AlphaFoldDB" id="A0A017SQQ6"/>
<proteinExistence type="predicted"/>
<accession>A0A017SQQ6</accession>
<protein>
    <submittedName>
        <fullName evidence="1">Uncharacterized protein</fullName>
    </submittedName>
</protein>
<dbReference type="GeneID" id="63696074"/>
<sequence length="84" mass="9456">MNSDLLVTFLLSDTGLGRFAPIRARLSLSDRSEIIWGIRRNVTPPNCDSQAQGATKVRHKVVYEFCVEIVEIALVKVSRGRDRI</sequence>
<reference evidence="2" key="1">
    <citation type="journal article" date="2014" name="Nat. Commun.">
        <title>Genomic adaptations of the halophilic Dead Sea filamentous fungus Eurotium rubrum.</title>
        <authorList>
            <person name="Kis-Papo T."/>
            <person name="Weig A.R."/>
            <person name="Riley R."/>
            <person name="Persoh D."/>
            <person name="Salamov A."/>
            <person name="Sun H."/>
            <person name="Lipzen A."/>
            <person name="Wasser S.P."/>
            <person name="Rambold G."/>
            <person name="Grigoriev I.V."/>
            <person name="Nevo E."/>
        </authorList>
    </citation>
    <scope>NUCLEOTIDE SEQUENCE [LARGE SCALE GENOMIC DNA]</scope>
    <source>
        <strain evidence="2">CBS 135680</strain>
    </source>
</reference>
<gene>
    <name evidence="1" type="ORF">EURHEDRAFT_408929</name>
</gene>
<dbReference type="EMBL" id="KK088413">
    <property type="protein sequence ID" value="EYE98575.1"/>
    <property type="molecule type" value="Genomic_DNA"/>
</dbReference>
<dbReference type="HOGENOM" id="CLU_2527064_0_0_1"/>
<keyword evidence="2" id="KW-1185">Reference proteome</keyword>
<organism evidence="1 2">
    <name type="scientific">Aspergillus ruber (strain CBS 135680)</name>
    <dbReference type="NCBI Taxonomy" id="1388766"/>
    <lineage>
        <taxon>Eukaryota</taxon>
        <taxon>Fungi</taxon>
        <taxon>Dikarya</taxon>
        <taxon>Ascomycota</taxon>
        <taxon>Pezizomycotina</taxon>
        <taxon>Eurotiomycetes</taxon>
        <taxon>Eurotiomycetidae</taxon>
        <taxon>Eurotiales</taxon>
        <taxon>Aspergillaceae</taxon>
        <taxon>Aspergillus</taxon>
        <taxon>Aspergillus subgen. Aspergillus</taxon>
    </lineage>
</organism>
<name>A0A017SQQ6_ASPRC</name>
<dbReference type="Proteomes" id="UP000019804">
    <property type="component" value="Unassembled WGS sequence"/>
</dbReference>
<evidence type="ECO:0000313" key="2">
    <source>
        <dbReference type="Proteomes" id="UP000019804"/>
    </source>
</evidence>
<dbReference type="RefSeq" id="XP_040642263.1">
    <property type="nucleotide sequence ID" value="XM_040780950.1"/>
</dbReference>
<evidence type="ECO:0000313" key="1">
    <source>
        <dbReference type="EMBL" id="EYE98575.1"/>
    </source>
</evidence>